<organism evidence="1 2">
    <name type="scientific">Trichogramma brassicae</name>
    <dbReference type="NCBI Taxonomy" id="86971"/>
    <lineage>
        <taxon>Eukaryota</taxon>
        <taxon>Metazoa</taxon>
        <taxon>Ecdysozoa</taxon>
        <taxon>Arthropoda</taxon>
        <taxon>Hexapoda</taxon>
        <taxon>Insecta</taxon>
        <taxon>Pterygota</taxon>
        <taxon>Neoptera</taxon>
        <taxon>Endopterygota</taxon>
        <taxon>Hymenoptera</taxon>
        <taxon>Apocrita</taxon>
        <taxon>Proctotrupomorpha</taxon>
        <taxon>Chalcidoidea</taxon>
        <taxon>Trichogrammatidae</taxon>
        <taxon>Trichogramma</taxon>
    </lineage>
</organism>
<accession>A0A6H5IBU7</accession>
<sequence>MVAASAILTIIFNRRSIPRSSLASFRWPQGTRLHCGRPRHRAVGKWRKSRTAPTPAAALCAHSSSIRLAAKEHRSWRPLRMCTYIRVFTYLTQTATYRFYIRQRTRT</sequence>
<reference evidence="1 2" key="1">
    <citation type="submission" date="2020-02" db="EMBL/GenBank/DDBJ databases">
        <authorList>
            <person name="Ferguson B K."/>
        </authorList>
    </citation>
    <scope>NUCLEOTIDE SEQUENCE [LARGE SCALE GENOMIC DNA]</scope>
</reference>
<name>A0A6H5IBU7_9HYME</name>
<evidence type="ECO:0000313" key="2">
    <source>
        <dbReference type="Proteomes" id="UP000479190"/>
    </source>
</evidence>
<keyword evidence="2" id="KW-1185">Reference proteome</keyword>
<protein>
    <submittedName>
        <fullName evidence="1">Uncharacterized protein</fullName>
    </submittedName>
</protein>
<dbReference type="Proteomes" id="UP000479190">
    <property type="component" value="Unassembled WGS sequence"/>
</dbReference>
<dbReference type="EMBL" id="CADCXV010000788">
    <property type="protein sequence ID" value="CAB0035465.1"/>
    <property type="molecule type" value="Genomic_DNA"/>
</dbReference>
<dbReference type="AlphaFoldDB" id="A0A6H5IBU7"/>
<gene>
    <name evidence="1" type="ORF">TBRA_LOCUS7361</name>
</gene>
<evidence type="ECO:0000313" key="1">
    <source>
        <dbReference type="EMBL" id="CAB0035465.1"/>
    </source>
</evidence>
<proteinExistence type="predicted"/>